<gene>
    <name evidence="8" type="primary">copD</name>
    <name evidence="8" type="ORF">HKD42_04170</name>
</gene>
<feature type="transmembrane region" description="Helical" evidence="6">
    <location>
        <begin position="232"/>
        <end position="251"/>
    </location>
</feature>
<comment type="subcellular location">
    <subcellularLocation>
        <location evidence="1">Cell membrane</location>
        <topology evidence="1">Multi-pass membrane protein</topology>
    </subcellularLocation>
</comment>
<dbReference type="GO" id="GO:0006825">
    <property type="term" value="P:copper ion transport"/>
    <property type="evidence" value="ECO:0007669"/>
    <property type="project" value="InterPro"/>
</dbReference>
<evidence type="ECO:0000313" key="8">
    <source>
        <dbReference type="EMBL" id="NMW31250.1"/>
    </source>
</evidence>
<feature type="transmembrane region" description="Helical" evidence="6">
    <location>
        <begin position="117"/>
        <end position="135"/>
    </location>
</feature>
<protein>
    <submittedName>
        <fullName evidence="8">Copper homeostasis membrane protein CopD</fullName>
    </submittedName>
</protein>
<dbReference type="EMBL" id="JABCRE010000002">
    <property type="protein sequence ID" value="NMW31250.1"/>
    <property type="molecule type" value="Genomic_DNA"/>
</dbReference>
<dbReference type="NCBIfam" id="NF033808">
    <property type="entry name" value="copper_CopD"/>
    <property type="match status" value="1"/>
</dbReference>
<feature type="transmembrane region" description="Helical" evidence="6">
    <location>
        <begin position="46"/>
        <end position="70"/>
    </location>
</feature>
<dbReference type="PANTHER" id="PTHR34820:SF4">
    <property type="entry name" value="INNER MEMBRANE PROTEIN YEBZ"/>
    <property type="match status" value="1"/>
</dbReference>
<keyword evidence="3 6" id="KW-0812">Transmembrane</keyword>
<organism evidence="8 9">
    <name type="scientific">Pontixanthobacter rizhaonensis</name>
    <dbReference type="NCBI Taxonomy" id="2730337"/>
    <lineage>
        <taxon>Bacteria</taxon>
        <taxon>Pseudomonadati</taxon>
        <taxon>Pseudomonadota</taxon>
        <taxon>Alphaproteobacteria</taxon>
        <taxon>Sphingomonadales</taxon>
        <taxon>Erythrobacteraceae</taxon>
        <taxon>Pontixanthobacter</taxon>
    </lineage>
</organism>
<accession>A0A848QKH2</accession>
<dbReference type="Pfam" id="PF05425">
    <property type="entry name" value="CopD"/>
    <property type="match status" value="1"/>
</dbReference>
<evidence type="ECO:0000313" key="9">
    <source>
        <dbReference type="Proteomes" id="UP000561181"/>
    </source>
</evidence>
<comment type="caution">
    <text evidence="8">The sequence shown here is derived from an EMBL/GenBank/DDBJ whole genome shotgun (WGS) entry which is preliminary data.</text>
</comment>
<feature type="transmembrane region" description="Helical" evidence="6">
    <location>
        <begin position="197"/>
        <end position="220"/>
    </location>
</feature>
<evidence type="ECO:0000256" key="5">
    <source>
        <dbReference type="ARBA" id="ARBA00023136"/>
    </source>
</evidence>
<feature type="transmembrane region" description="Helical" evidence="6">
    <location>
        <begin position="155"/>
        <end position="176"/>
    </location>
</feature>
<dbReference type="PANTHER" id="PTHR34820">
    <property type="entry name" value="INNER MEMBRANE PROTEIN YEBZ"/>
    <property type="match status" value="1"/>
</dbReference>
<keyword evidence="4 6" id="KW-1133">Transmembrane helix</keyword>
<name>A0A848QKH2_9SPHN</name>
<keyword evidence="2" id="KW-1003">Cell membrane</keyword>
<evidence type="ECO:0000256" key="1">
    <source>
        <dbReference type="ARBA" id="ARBA00004651"/>
    </source>
</evidence>
<keyword evidence="9" id="KW-1185">Reference proteome</keyword>
<evidence type="ECO:0000256" key="4">
    <source>
        <dbReference type="ARBA" id="ARBA00022989"/>
    </source>
</evidence>
<evidence type="ECO:0000256" key="3">
    <source>
        <dbReference type="ARBA" id="ARBA00022692"/>
    </source>
</evidence>
<keyword evidence="5 6" id="KW-0472">Membrane</keyword>
<evidence type="ECO:0000256" key="2">
    <source>
        <dbReference type="ARBA" id="ARBA00022475"/>
    </source>
</evidence>
<feature type="domain" description="Copper resistance protein D" evidence="7">
    <location>
        <begin position="193"/>
        <end position="299"/>
    </location>
</feature>
<sequence length="307" mass="32747">MDDWPQILLRFLHYAALLGLFGLTAYRLIGLRWLSSENQYPWFNGALLGLAIFAPLVSSALMLLSIAAMMGQPVWLTDWATVELMVTTTSIGWAFAARIALLSAALIALLLRHRSRLALIVAAVCYGFAIATLAWSGHAAALEGSAGLFHRINDALHLLAAGLWLGAIGWFVHLTIRAHRYIDAVQSQSLLIAMHRFAPLGITLVSVVVVTGLINAHMIFGLFNSGTVLMTGYGQLLAIKVALVALMLLCGGRNALIGRRRAAAQASLDADPATSLAALRVSLTIEITLAIAVLGLVAIAGMMSPMS</sequence>
<dbReference type="InterPro" id="IPR032694">
    <property type="entry name" value="CopC/D"/>
</dbReference>
<dbReference type="AlphaFoldDB" id="A0A848QKH2"/>
<dbReference type="InterPro" id="IPR047689">
    <property type="entry name" value="CopD"/>
</dbReference>
<reference evidence="8 9" key="1">
    <citation type="submission" date="2020-04" db="EMBL/GenBank/DDBJ databases">
        <authorList>
            <person name="Liu A."/>
        </authorList>
    </citation>
    <scope>NUCLEOTIDE SEQUENCE [LARGE SCALE GENOMIC DNA]</scope>
    <source>
        <strain evidence="8 9">RZ02</strain>
    </source>
</reference>
<proteinExistence type="predicted"/>
<dbReference type="GO" id="GO:0005886">
    <property type="term" value="C:plasma membrane"/>
    <property type="evidence" value="ECO:0007669"/>
    <property type="project" value="UniProtKB-SubCell"/>
</dbReference>
<dbReference type="RefSeq" id="WP_170010576.1">
    <property type="nucleotide sequence ID" value="NZ_JABCRE010000002.1"/>
</dbReference>
<dbReference type="Proteomes" id="UP000561181">
    <property type="component" value="Unassembled WGS sequence"/>
</dbReference>
<feature type="transmembrane region" description="Helical" evidence="6">
    <location>
        <begin position="90"/>
        <end position="110"/>
    </location>
</feature>
<evidence type="ECO:0000259" key="7">
    <source>
        <dbReference type="Pfam" id="PF05425"/>
    </source>
</evidence>
<evidence type="ECO:0000256" key="6">
    <source>
        <dbReference type="SAM" id="Phobius"/>
    </source>
</evidence>
<feature type="transmembrane region" description="Helical" evidence="6">
    <location>
        <begin position="283"/>
        <end position="303"/>
    </location>
</feature>
<dbReference type="InterPro" id="IPR008457">
    <property type="entry name" value="Cu-R_CopD_dom"/>
</dbReference>
<feature type="transmembrane region" description="Helical" evidence="6">
    <location>
        <begin position="12"/>
        <end position="34"/>
    </location>
</feature>